<feature type="transmembrane region" description="Helical" evidence="13">
    <location>
        <begin position="430"/>
        <end position="452"/>
    </location>
</feature>
<keyword evidence="11 13" id="KW-0472">Membrane</keyword>
<dbReference type="Proteomes" id="UP000095347">
    <property type="component" value="Unassembled WGS sequence"/>
</dbReference>
<feature type="domain" description="Nucleoside transporter/FeoB GTPase Gate" evidence="15">
    <location>
        <begin position="298"/>
        <end position="459"/>
    </location>
</feature>
<evidence type="ECO:0000256" key="12">
    <source>
        <dbReference type="NCBIfam" id="TIGR00437"/>
    </source>
</evidence>
<evidence type="ECO:0000256" key="4">
    <source>
        <dbReference type="ARBA" id="ARBA00022496"/>
    </source>
</evidence>
<dbReference type="RefSeq" id="WP_069959040.1">
    <property type="nucleotide sequence ID" value="NZ_MCGG01000055.1"/>
</dbReference>
<feature type="domain" description="Ferrous iron transport protein B C-terminal" evidence="14">
    <location>
        <begin position="240"/>
        <end position="292"/>
    </location>
</feature>
<evidence type="ECO:0000256" key="8">
    <source>
        <dbReference type="ARBA" id="ARBA00023004"/>
    </source>
</evidence>
<dbReference type="OrthoDB" id="9809127at2"/>
<dbReference type="PANTHER" id="PTHR43185">
    <property type="entry name" value="FERROUS IRON TRANSPORT PROTEIN B"/>
    <property type="match status" value="1"/>
</dbReference>
<dbReference type="PANTHER" id="PTHR43185:SF1">
    <property type="entry name" value="FE(2+) TRANSPORTER FEOB"/>
    <property type="match status" value="1"/>
</dbReference>
<proteinExistence type="inferred from homology"/>
<dbReference type="InterPro" id="IPR003373">
    <property type="entry name" value="Fe2_transport_prot-B"/>
</dbReference>
<dbReference type="Gene3D" id="1.10.287.1770">
    <property type="match status" value="1"/>
</dbReference>
<feature type="transmembrane region" description="Helical" evidence="13">
    <location>
        <begin position="172"/>
        <end position="194"/>
    </location>
</feature>
<evidence type="ECO:0000256" key="1">
    <source>
        <dbReference type="ARBA" id="ARBA00004651"/>
    </source>
</evidence>
<evidence type="ECO:0000313" key="18">
    <source>
        <dbReference type="Proteomes" id="UP000095347"/>
    </source>
</evidence>
<sequence>SREGEHGVLIDLVRREREALAQSHGEDVEIMFADARYGFIHGLLLEARQQTMDPAKRLQTTRLLDSVLLHRTLGMPLFLGLMWVMFETTFTVGAYPMDWIDLGVGWIAGVVGSVMPDGMIKDLLVEGIIAGVGGTIIFLPNIVILFFFLAFFSESGYLARSAFLLDRVMHTFGMHGKAFIPLVMGFGCNVPAIMATRTIESERARLIAILVNPFMACTARLPVFILFAGAFFAEWAGTVVFLMYLLSILIAFSAAVFLGRFVVRGGTEPFVMELPPYRMPSMRAVLYHMWEKASDFLRKVGGVILVGSTVLWFLQAYPKDVDWTQDYAGQIATLEAGVQSEVRDAAVTKLRHEQEREHLEKSYLGRTALAVAPVFEPLGFNWKDTVAILTGVVAKEVVVASYAVIYAQGEDATEESDSLRDALAGTMSPLVAFAFMVFVLLYVPCLATIAVIRRETGSWKWAGFSVGFSMSLAWILAFGVITIGGVFV</sequence>
<feature type="transmembrane region" description="Helical" evidence="13">
    <location>
        <begin position="206"/>
        <end position="233"/>
    </location>
</feature>
<keyword evidence="7 13" id="KW-1133">Transmembrane helix</keyword>
<dbReference type="InterPro" id="IPR011642">
    <property type="entry name" value="Gate_dom"/>
</dbReference>
<dbReference type="GO" id="GO:0005886">
    <property type="term" value="C:plasma membrane"/>
    <property type="evidence" value="ECO:0007669"/>
    <property type="project" value="UniProtKB-SubCell"/>
</dbReference>
<comment type="similarity">
    <text evidence="13">Belongs to the TRAFAC class TrmE-Era-EngA-EngB-Septin-like GTPase superfamily. FeoB GTPase (TC 9.A.8) family.</text>
</comment>
<dbReference type="Pfam" id="PF07664">
    <property type="entry name" value="FeoB_C"/>
    <property type="match status" value="1"/>
</dbReference>
<dbReference type="GO" id="GO:0005525">
    <property type="term" value="F:GTP binding"/>
    <property type="evidence" value="ECO:0007669"/>
    <property type="project" value="UniProtKB-KW"/>
</dbReference>
<evidence type="ECO:0000256" key="13">
    <source>
        <dbReference type="RuleBase" id="RU362098"/>
    </source>
</evidence>
<gene>
    <name evidence="17" type="ORF">BEN30_15835</name>
</gene>
<evidence type="ECO:0000256" key="11">
    <source>
        <dbReference type="ARBA" id="ARBA00023136"/>
    </source>
</evidence>
<evidence type="ECO:0000313" key="17">
    <source>
        <dbReference type="EMBL" id="OEJ65150.1"/>
    </source>
</evidence>
<keyword evidence="10 13" id="KW-0342">GTP-binding</keyword>
<keyword evidence="8 13" id="KW-0408">Iron</keyword>
<feature type="transmembrane region" description="Helical" evidence="13">
    <location>
        <begin position="296"/>
        <end position="314"/>
    </location>
</feature>
<evidence type="ECO:0000256" key="9">
    <source>
        <dbReference type="ARBA" id="ARBA00023065"/>
    </source>
</evidence>
<keyword evidence="5 13" id="KW-0812">Transmembrane</keyword>
<feature type="domain" description="FeoB cytosolic helical" evidence="16">
    <location>
        <begin position="9"/>
        <end position="46"/>
    </location>
</feature>
<evidence type="ECO:0000259" key="16">
    <source>
        <dbReference type="Pfam" id="PF17910"/>
    </source>
</evidence>
<keyword evidence="2 13" id="KW-0813">Transport</keyword>
<evidence type="ECO:0000259" key="15">
    <source>
        <dbReference type="Pfam" id="PF07670"/>
    </source>
</evidence>
<keyword evidence="3" id="KW-1003">Cell membrane</keyword>
<comment type="function">
    <text evidence="13">Probable transporter of a GTP-driven Fe(2+) uptake system.</text>
</comment>
<dbReference type="InterPro" id="IPR011640">
    <property type="entry name" value="Fe2_transport_prot_B_C"/>
</dbReference>
<dbReference type="AlphaFoldDB" id="A0A1E5Q4L4"/>
<evidence type="ECO:0000259" key="14">
    <source>
        <dbReference type="Pfam" id="PF07664"/>
    </source>
</evidence>
<dbReference type="EMBL" id="MCGG01000055">
    <property type="protein sequence ID" value="OEJ65150.1"/>
    <property type="molecule type" value="Genomic_DNA"/>
</dbReference>
<organism evidence="17 18">
    <name type="scientific">Magnetovibrio blakemorei</name>
    <dbReference type="NCBI Taxonomy" id="28181"/>
    <lineage>
        <taxon>Bacteria</taxon>
        <taxon>Pseudomonadati</taxon>
        <taxon>Pseudomonadota</taxon>
        <taxon>Alphaproteobacteria</taxon>
        <taxon>Rhodospirillales</taxon>
        <taxon>Magnetovibrionaceae</taxon>
        <taxon>Magnetovibrio</taxon>
    </lineage>
</organism>
<evidence type="ECO:0000256" key="2">
    <source>
        <dbReference type="ARBA" id="ARBA00022448"/>
    </source>
</evidence>
<name>A0A1E5Q4L4_9PROT</name>
<feature type="domain" description="Nucleoside transporter/FeoB GTPase Gate" evidence="15">
    <location>
        <begin position="136"/>
        <end position="231"/>
    </location>
</feature>
<protein>
    <recommendedName>
        <fullName evidence="12 13">Ferrous iron transport protein B</fullName>
    </recommendedName>
</protein>
<accession>A0A1E5Q4L4</accession>
<evidence type="ECO:0000256" key="3">
    <source>
        <dbReference type="ARBA" id="ARBA00022475"/>
    </source>
</evidence>
<evidence type="ECO:0000256" key="6">
    <source>
        <dbReference type="ARBA" id="ARBA00022741"/>
    </source>
</evidence>
<evidence type="ECO:0000256" key="10">
    <source>
        <dbReference type="ARBA" id="ARBA00023134"/>
    </source>
</evidence>
<dbReference type="STRING" id="28181.BEN30_15835"/>
<dbReference type="InterPro" id="IPR050860">
    <property type="entry name" value="FeoB_GTPase"/>
</dbReference>
<dbReference type="GO" id="GO:0015093">
    <property type="term" value="F:ferrous iron transmembrane transporter activity"/>
    <property type="evidence" value="ECO:0007669"/>
    <property type="project" value="UniProtKB-UniRule"/>
</dbReference>
<dbReference type="InterPro" id="IPR041069">
    <property type="entry name" value="FeoB_Cyto"/>
</dbReference>
<keyword evidence="9" id="KW-0406">Ion transport</keyword>
<dbReference type="Pfam" id="PF17910">
    <property type="entry name" value="FeoB_Cyto"/>
    <property type="match status" value="1"/>
</dbReference>
<feature type="transmembrane region" description="Helical" evidence="13">
    <location>
        <begin position="239"/>
        <end position="263"/>
    </location>
</feature>
<feature type="transmembrane region" description="Helical" evidence="13">
    <location>
        <begin position="464"/>
        <end position="487"/>
    </location>
</feature>
<comment type="subcellular location">
    <subcellularLocation>
        <location evidence="13">Cell inner membrane</location>
        <topology evidence="13">Multi-pass membrane protein</topology>
    </subcellularLocation>
    <subcellularLocation>
        <location evidence="1">Cell membrane</location>
        <topology evidence="1">Multi-pass membrane protein</topology>
    </subcellularLocation>
</comment>
<comment type="caution">
    <text evidence="17">The sequence shown here is derived from an EMBL/GenBank/DDBJ whole genome shotgun (WGS) entry which is preliminary data.</text>
</comment>
<evidence type="ECO:0000256" key="7">
    <source>
        <dbReference type="ARBA" id="ARBA00022989"/>
    </source>
</evidence>
<keyword evidence="4 13" id="KW-0410">Iron transport</keyword>
<feature type="transmembrane region" description="Helical" evidence="13">
    <location>
        <begin position="67"/>
        <end position="86"/>
    </location>
</feature>
<feature type="transmembrane region" description="Helical" evidence="13">
    <location>
        <begin position="98"/>
        <end position="116"/>
    </location>
</feature>
<keyword evidence="6" id="KW-0547">Nucleotide-binding</keyword>
<dbReference type="NCBIfam" id="TIGR00437">
    <property type="entry name" value="feoB"/>
    <property type="match status" value="1"/>
</dbReference>
<reference evidence="18" key="1">
    <citation type="submission" date="2016-07" db="EMBL/GenBank/DDBJ databases">
        <authorList>
            <person name="Florea S."/>
            <person name="Webb J.S."/>
            <person name="Jaromczyk J."/>
            <person name="Schardl C.L."/>
        </authorList>
    </citation>
    <scope>NUCLEOTIDE SEQUENCE [LARGE SCALE GENOMIC DNA]</scope>
    <source>
        <strain evidence="18">MV-1</strain>
    </source>
</reference>
<evidence type="ECO:0000256" key="5">
    <source>
        <dbReference type="ARBA" id="ARBA00022692"/>
    </source>
</evidence>
<feature type="non-terminal residue" evidence="17">
    <location>
        <position position="1"/>
    </location>
</feature>
<feature type="transmembrane region" description="Helical" evidence="13">
    <location>
        <begin position="128"/>
        <end position="152"/>
    </location>
</feature>
<dbReference type="Pfam" id="PF07670">
    <property type="entry name" value="Gate"/>
    <property type="match status" value="2"/>
</dbReference>
<keyword evidence="18" id="KW-1185">Reference proteome</keyword>